<reference evidence="1" key="2">
    <citation type="submission" date="2025-09" db="UniProtKB">
        <authorList>
            <consortium name="EnsemblPlants"/>
        </authorList>
    </citation>
    <scope>IDENTIFICATION</scope>
</reference>
<reference evidence="1" key="1">
    <citation type="submission" date="2021-05" db="EMBL/GenBank/DDBJ databases">
        <authorList>
            <person name="Scholz U."/>
            <person name="Mascher M."/>
            <person name="Fiebig A."/>
        </authorList>
    </citation>
    <scope>NUCLEOTIDE SEQUENCE [LARGE SCALE GENOMIC DNA]</scope>
</reference>
<dbReference type="EnsemblPlants" id="AVESA.00010b.r2.1AG0016020.1">
    <property type="protein sequence ID" value="AVESA.00010b.r2.1AG0016020.1.CDS.1"/>
    <property type="gene ID" value="AVESA.00010b.r2.1AG0016020"/>
</dbReference>
<keyword evidence="2" id="KW-1185">Reference proteome</keyword>
<accession>A0ACD5T9R5</accession>
<evidence type="ECO:0000313" key="2">
    <source>
        <dbReference type="Proteomes" id="UP001732700"/>
    </source>
</evidence>
<dbReference type="Proteomes" id="UP001732700">
    <property type="component" value="Chromosome 1A"/>
</dbReference>
<organism evidence="1 2">
    <name type="scientific">Avena sativa</name>
    <name type="common">Oat</name>
    <dbReference type="NCBI Taxonomy" id="4498"/>
    <lineage>
        <taxon>Eukaryota</taxon>
        <taxon>Viridiplantae</taxon>
        <taxon>Streptophyta</taxon>
        <taxon>Embryophyta</taxon>
        <taxon>Tracheophyta</taxon>
        <taxon>Spermatophyta</taxon>
        <taxon>Magnoliopsida</taxon>
        <taxon>Liliopsida</taxon>
        <taxon>Poales</taxon>
        <taxon>Poaceae</taxon>
        <taxon>BOP clade</taxon>
        <taxon>Pooideae</taxon>
        <taxon>Poodae</taxon>
        <taxon>Poeae</taxon>
        <taxon>Poeae Chloroplast Group 1 (Aveneae type)</taxon>
        <taxon>Aveninae</taxon>
        <taxon>Avena</taxon>
    </lineage>
</organism>
<name>A0ACD5T9R5_AVESA</name>
<protein>
    <submittedName>
        <fullName evidence="1">Uncharacterized protein</fullName>
    </submittedName>
</protein>
<proteinExistence type="predicted"/>
<evidence type="ECO:0000313" key="1">
    <source>
        <dbReference type="EnsemblPlants" id="AVESA.00010b.r2.1AG0016020.1.CDS.1"/>
    </source>
</evidence>
<sequence>MEGGPENRGHGYRGIRQRKSGRWVSEIRELNGGKRHWLGTFSTAIDAAMAYDRAALALLGSHAVVNFLSTLPITADASVQCYPTPCSPPATATTVFGEHELKPIVTASVLSEHGVNLKGAACSVFDEHEVKPMLTASLFDEHEIKPMFTASVFDDDEHEVKPMVIASVFSEGEVKPMIAASVLCEHEVKPMVTASVFSKGEVKPMIAASVLSEHEVKPMVTTSAFNEGEVKPMVAASVLSEHEVKPMVTASVFSEGEVKPMVAASVLSDHEIKPMPAHIGGGCTEIAQHWDVSWARQEEVFADYLNDIVMYIGGVDPITDKLAFHHDIKSEDYLVDGLDAEFADSPLWALGD</sequence>